<feature type="region of interest" description="Disordered" evidence="1">
    <location>
        <begin position="234"/>
        <end position="312"/>
    </location>
</feature>
<feature type="compositionally biased region" description="Polar residues" evidence="1">
    <location>
        <begin position="256"/>
        <end position="270"/>
    </location>
</feature>
<feature type="compositionally biased region" description="Polar residues" evidence="1">
    <location>
        <begin position="154"/>
        <end position="163"/>
    </location>
</feature>
<name>A0A163KZA5_ABSGL</name>
<feature type="region of interest" description="Disordered" evidence="1">
    <location>
        <begin position="112"/>
        <end position="184"/>
    </location>
</feature>
<sequence>MLSVKKRYWNNVLCWDKSGFDLCRNGPNRGIHHSTQYFKPRIALYFPVPVPVENVIPINYCTANLIKLLTVETLLTKASVNTLSNNVANEMKSMKDLLHQILAKVSALENNDDSTMTHPLHEQSLARPPNPNDEMPVFKAALGTTGPPRKSLGAKSSTKQVMKQSALKKQWRRPAPARPVPGTTTMTATASALAPVPDPPPTPEPSPVAATAILPIALILTVKTMRQRSVIDTTRQRARHQSMAPSPPPRTPSPEVQITGSTPAFPQVNRQKVRRQPARRSVAAGTPVPIGPLPHTVETSMPGKKRKVTFVR</sequence>
<dbReference type="EMBL" id="LT554015">
    <property type="protein sequence ID" value="SAM02740.1"/>
    <property type="molecule type" value="Genomic_DNA"/>
</dbReference>
<dbReference type="InParanoid" id="A0A163KZA5"/>
<protein>
    <submittedName>
        <fullName evidence="2">Uncharacterized protein</fullName>
    </submittedName>
</protein>
<evidence type="ECO:0000256" key="1">
    <source>
        <dbReference type="SAM" id="MobiDB-lite"/>
    </source>
</evidence>
<organism evidence="2">
    <name type="scientific">Absidia glauca</name>
    <name type="common">Pin mould</name>
    <dbReference type="NCBI Taxonomy" id="4829"/>
    <lineage>
        <taxon>Eukaryota</taxon>
        <taxon>Fungi</taxon>
        <taxon>Fungi incertae sedis</taxon>
        <taxon>Mucoromycota</taxon>
        <taxon>Mucoromycotina</taxon>
        <taxon>Mucoromycetes</taxon>
        <taxon>Mucorales</taxon>
        <taxon>Cunninghamellaceae</taxon>
        <taxon>Absidia</taxon>
    </lineage>
</organism>
<evidence type="ECO:0000313" key="3">
    <source>
        <dbReference type="Proteomes" id="UP000078561"/>
    </source>
</evidence>
<reference evidence="2" key="1">
    <citation type="submission" date="2016-04" db="EMBL/GenBank/DDBJ databases">
        <authorList>
            <person name="Evans L.H."/>
            <person name="Alamgir A."/>
            <person name="Owens N."/>
            <person name="Weber N.D."/>
            <person name="Virtaneva K."/>
            <person name="Barbian K."/>
            <person name="Babar A."/>
            <person name="Rosenke K."/>
        </authorList>
    </citation>
    <scope>NUCLEOTIDE SEQUENCE [LARGE SCALE GENOMIC DNA]</scope>
    <source>
        <strain evidence="2">CBS 101.48</strain>
    </source>
</reference>
<proteinExistence type="predicted"/>
<keyword evidence="3" id="KW-1185">Reference proteome</keyword>
<evidence type="ECO:0000313" key="2">
    <source>
        <dbReference type="EMBL" id="SAM02740.1"/>
    </source>
</evidence>
<dbReference type="AlphaFoldDB" id="A0A163KZA5"/>
<dbReference type="Proteomes" id="UP000078561">
    <property type="component" value="Unassembled WGS sequence"/>
</dbReference>
<accession>A0A163KZA5</accession>
<gene>
    <name evidence="2" type="primary">ABSGL_08556.1 scaffold 10420</name>
</gene>
<feature type="compositionally biased region" description="Basic residues" evidence="1">
    <location>
        <begin position="303"/>
        <end position="312"/>
    </location>
</feature>